<keyword evidence="1" id="KW-1133">Transmembrane helix</keyword>
<proteinExistence type="predicted"/>
<feature type="transmembrane region" description="Helical" evidence="1">
    <location>
        <begin position="84"/>
        <end position="102"/>
    </location>
</feature>
<name>A0A928VYE6_9CYAN</name>
<sequence>MMTPMNTLNTFAQKMMNTINGKLIIMNSSELHEVKQLVEQIDRKFDRLEMQQALPPASPTNESLQQINSLGLSVQKLRKIYSRLFWIVLASSLGLNVANLLISRNPSCAVESSQNAIERDVNSWVSGGVR</sequence>
<reference evidence="2" key="1">
    <citation type="submission" date="2020-10" db="EMBL/GenBank/DDBJ databases">
        <authorList>
            <person name="Castelo-Branco R."/>
            <person name="Eusebio N."/>
            <person name="Adriana R."/>
            <person name="Vieira A."/>
            <person name="Brugerolle De Fraissinette N."/>
            <person name="Rezende De Castro R."/>
            <person name="Schneider M.P."/>
            <person name="Vasconcelos V."/>
            <person name="Leao P.N."/>
        </authorList>
    </citation>
    <scope>NUCLEOTIDE SEQUENCE</scope>
    <source>
        <strain evidence="2">LEGE 11467</strain>
    </source>
</reference>
<evidence type="ECO:0000313" key="2">
    <source>
        <dbReference type="EMBL" id="MBE9042574.1"/>
    </source>
</evidence>
<dbReference type="RefSeq" id="WP_264322732.1">
    <property type="nucleotide sequence ID" value="NZ_JADEXN010000386.1"/>
</dbReference>
<keyword evidence="3" id="KW-1185">Reference proteome</keyword>
<dbReference type="EMBL" id="JADEXN010000386">
    <property type="protein sequence ID" value="MBE9042574.1"/>
    <property type="molecule type" value="Genomic_DNA"/>
</dbReference>
<keyword evidence="1" id="KW-0812">Transmembrane</keyword>
<accession>A0A928VYE6</accession>
<evidence type="ECO:0000256" key="1">
    <source>
        <dbReference type="SAM" id="Phobius"/>
    </source>
</evidence>
<comment type="caution">
    <text evidence="2">The sequence shown here is derived from an EMBL/GenBank/DDBJ whole genome shotgun (WGS) entry which is preliminary data.</text>
</comment>
<evidence type="ECO:0000313" key="3">
    <source>
        <dbReference type="Proteomes" id="UP000621799"/>
    </source>
</evidence>
<gene>
    <name evidence="2" type="ORF">IQ235_17535</name>
</gene>
<organism evidence="2 3">
    <name type="scientific">Zarconia navalis LEGE 11467</name>
    <dbReference type="NCBI Taxonomy" id="1828826"/>
    <lineage>
        <taxon>Bacteria</taxon>
        <taxon>Bacillati</taxon>
        <taxon>Cyanobacteriota</taxon>
        <taxon>Cyanophyceae</taxon>
        <taxon>Oscillatoriophycideae</taxon>
        <taxon>Oscillatoriales</taxon>
        <taxon>Oscillatoriales incertae sedis</taxon>
        <taxon>Zarconia</taxon>
        <taxon>Zarconia navalis</taxon>
    </lineage>
</organism>
<protein>
    <submittedName>
        <fullName evidence="2">Uncharacterized protein</fullName>
    </submittedName>
</protein>
<keyword evidence="1" id="KW-0472">Membrane</keyword>
<dbReference type="Proteomes" id="UP000621799">
    <property type="component" value="Unassembled WGS sequence"/>
</dbReference>
<dbReference type="AlphaFoldDB" id="A0A928VYE6"/>